<evidence type="ECO:0000313" key="2">
    <source>
        <dbReference type="Proteomes" id="UP001153678"/>
    </source>
</evidence>
<feature type="non-terminal residue" evidence="1">
    <location>
        <position position="1"/>
    </location>
</feature>
<organism evidence="1 2">
    <name type="scientific">Funneliformis geosporum</name>
    <dbReference type="NCBI Taxonomy" id="1117311"/>
    <lineage>
        <taxon>Eukaryota</taxon>
        <taxon>Fungi</taxon>
        <taxon>Fungi incertae sedis</taxon>
        <taxon>Mucoromycota</taxon>
        <taxon>Glomeromycotina</taxon>
        <taxon>Glomeromycetes</taxon>
        <taxon>Glomerales</taxon>
        <taxon>Glomeraceae</taxon>
        <taxon>Funneliformis</taxon>
    </lineage>
</organism>
<evidence type="ECO:0000313" key="1">
    <source>
        <dbReference type="EMBL" id="CAI2189838.1"/>
    </source>
</evidence>
<dbReference type="EMBL" id="CAMKVN010006076">
    <property type="protein sequence ID" value="CAI2189838.1"/>
    <property type="molecule type" value="Genomic_DNA"/>
</dbReference>
<sequence>KRRDERLKELEKNEKLFSKTLDEVKNFLNGLEKDQKFMLEFTEDLKE</sequence>
<keyword evidence="2" id="KW-1185">Reference proteome</keyword>
<comment type="caution">
    <text evidence="1">The sequence shown here is derived from an EMBL/GenBank/DDBJ whole genome shotgun (WGS) entry which is preliminary data.</text>
</comment>
<dbReference type="AlphaFoldDB" id="A0A9W4T297"/>
<accession>A0A9W4T297</accession>
<gene>
    <name evidence="1" type="ORF">FWILDA_LOCUS14279</name>
</gene>
<name>A0A9W4T297_9GLOM</name>
<dbReference type="Proteomes" id="UP001153678">
    <property type="component" value="Unassembled WGS sequence"/>
</dbReference>
<proteinExistence type="predicted"/>
<reference evidence="1" key="1">
    <citation type="submission" date="2022-08" db="EMBL/GenBank/DDBJ databases">
        <authorList>
            <person name="Kallberg Y."/>
            <person name="Tangrot J."/>
            <person name="Rosling A."/>
        </authorList>
    </citation>
    <scope>NUCLEOTIDE SEQUENCE</scope>
    <source>
        <strain evidence="1">Wild A</strain>
    </source>
</reference>
<protein>
    <submittedName>
        <fullName evidence="1">2015_t:CDS:1</fullName>
    </submittedName>
</protein>